<protein>
    <submittedName>
        <fullName evidence="1">Uncharacterized protein</fullName>
    </submittedName>
</protein>
<evidence type="ECO:0000313" key="2">
    <source>
        <dbReference type="Proteomes" id="UP000299102"/>
    </source>
</evidence>
<dbReference type="EMBL" id="BGZK01001002">
    <property type="protein sequence ID" value="GBP68124.1"/>
    <property type="molecule type" value="Genomic_DNA"/>
</dbReference>
<sequence>MGDDDDDAAPVFAQADLHTLYQLQILQNTFCRRASGSPWYVWNDILHRDIELPIISKYMQDMSKKFFDIAQITRTLYYSHPYLTRHLLHTTKSEGLGMFSQAQTPPYYDLKRSLGNSARPKSPSDFLCRDVHLVAPIGQSRADGIPCRSATIDEVLKVPIYWQYGQPSSSMMLQEFFDQ</sequence>
<organism evidence="1 2">
    <name type="scientific">Eumeta variegata</name>
    <name type="common">Bagworm moth</name>
    <name type="synonym">Eumeta japonica</name>
    <dbReference type="NCBI Taxonomy" id="151549"/>
    <lineage>
        <taxon>Eukaryota</taxon>
        <taxon>Metazoa</taxon>
        <taxon>Ecdysozoa</taxon>
        <taxon>Arthropoda</taxon>
        <taxon>Hexapoda</taxon>
        <taxon>Insecta</taxon>
        <taxon>Pterygota</taxon>
        <taxon>Neoptera</taxon>
        <taxon>Endopterygota</taxon>
        <taxon>Lepidoptera</taxon>
        <taxon>Glossata</taxon>
        <taxon>Ditrysia</taxon>
        <taxon>Tineoidea</taxon>
        <taxon>Psychidae</taxon>
        <taxon>Oiketicinae</taxon>
        <taxon>Eumeta</taxon>
    </lineage>
</organism>
<evidence type="ECO:0000313" key="1">
    <source>
        <dbReference type="EMBL" id="GBP68124.1"/>
    </source>
</evidence>
<proteinExistence type="predicted"/>
<accession>A0A4C1XZI9</accession>
<comment type="caution">
    <text evidence="1">The sequence shown here is derived from an EMBL/GenBank/DDBJ whole genome shotgun (WGS) entry which is preliminary data.</text>
</comment>
<reference evidence="1 2" key="1">
    <citation type="journal article" date="2019" name="Commun. Biol.">
        <title>The bagworm genome reveals a unique fibroin gene that provides high tensile strength.</title>
        <authorList>
            <person name="Kono N."/>
            <person name="Nakamura H."/>
            <person name="Ohtoshi R."/>
            <person name="Tomita M."/>
            <person name="Numata K."/>
            <person name="Arakawa K."/>
        </authorList>
    </citation>
    <scope>NUCLEOTIDE SEQUENCE [LARGE SCALE GENOMIC DNA]</scope>
</reference>
<gene>
    <name evidence="1" type="ORF">EVAR_46287_1</name>
</gene>
<dbReference type="AlphaFoldDB" id="A0A4C1XZI9"/>
<keyword evidence="2" id="KW-1185">Reference proteome</keyword>
<dbReference type="Proteomes" id="UP000299102">
    <property type="component" value="Unassembled WGS sequence"/>
</dbReference>
<dbReference type="OrthoDB" id="10050074at2759"/>
<name>A0A4C1XZI9_EUMVA</name>